<proteinExistence type="predicted"/>
<evidence type="ECO:0000313" key="2">
    <source>
        <dbReference type="EMBL" id="SVB76974.1"/>
    </source>
</evidence>
<feature type="region of interest" description="Disordered" evidence="1">
    <location>
        <begin position="1"/>
        <end position="25"/>
    </location>
</feature>
<dbReference type="AlphaFoldDB" id="A0A382GQ83"/>
<sequence>MDRTIRSREAANAWQAAYEPPRREA</sequence>
<organism evidence="2">
    <name type="scientific">marine metagenome</name>
    <dbReference type="NCBI Taxonomy" id="408172"/>
    <lineage>
        <taxon>unclassified sequences</taxon>
        <taxon>metagenomes</taxon>
        <taxon>ecological metagenomes</taxon>
    </lineage>
</organism>
<accession>A0A382GQ83</accession>
<feature type="non-terminal residue" evidence="2">
    <location>
        <position position="25"/>
    </location>
</feature>
<reference evidence="2" key="1">
    <citation type="submission" date="2018-05" db="EMBL/GenBank/DDBJ databases">
        <authorList>
            <person name="Lanie J.A."/>
            <person name="Ng W.-L."/>
            <person name="Kazmierczak K.M."/>
            <person name="Andrzejewski T.M."/>
            <person name="Davidsen T.M."/>
            <person name="Wayne K.J."/>
            <person name="Tettelin H."/>
            <person name="Glass J.I."/>
            <person name="Rusch D."/>
            <person name="Podicherti R."/>
            <person name="Tsui H.-C.T."/>
            <person name="Winkler M.E."/>
        </authorList>
    </citation>
    <scope>NUCLEOTIDE SEQUENCE</scope>
</reference>
<gene>
    <name evidence="2" type="ORF">METZ01_LOCUS229828</name>
</gene>
<dbReference type="EMBL" id="UINC01056674">
    <property type="protein sequence ID" value="SVB76974.1"/>
    <property type="molecule type" value="Genomic_DNA"/>
</dbReference>
<evidence type="ECO:0000256" key="1">
    <source>
        <dbReference type="SAM" id="MobiDB-lite"/>
    </source>
</evidence>
<protein>
    <submittedName>
        <fullName evidence="2">Uncharacterized protein</fullName>
    </submittedName>
</protein>
<name>A0A382GQ83_9ZZZZ</name>